<dbReference type="PANTHER" id="PTHR43133:SF63">
    <property type="entry name" value="RNA POLYMERASE SIGMA FACTOR FECI-RELATED"/>
    <property type="match status" value="1"/>
</dbReference>
<dbReference type="GO" id="GO:0003677">
    <property type="term" value="F:DNA binding"/>
    <property type="evidence" value="ECO:0007669"/>
    <property type="project" value="InterPro"/>
</dbReference>
<reference evidence="8" key="1">
    <citation type="journal article" date="2020" name="MBio">
        <title>Horizontal gene transfer to a defensive symbiont with a reduced genome amongst a multipartite beetle microbiome.</title>
        <authorList>
            <person name="Waterworth S.C."/>
            <person name="Florez L.V."/>
            <person name="Rees E.R."/>
            <person name="Hertweck C."/>
            <person name="Kaltenpoth M."/>
            <person name="Kwan J.C."/>
        </authorList>
    </citation>
    <scope>NUCLEOTIDE SEQUENCE [LARGE SCALE GENOMIC DNA]</scope>
</reference>
<comment type="similarity">
    <text evidence="1">Belongs to the sigma-70 factor family. ECF subfamily.</text>
</comment>
<dbReference type="InterPro" id="IPR013249">
    <property type="entry name" value="RNA_pol_sigma70_r4_t2"/>
</dbReference>
<organism evidence="7 8">
    <name type="scientific">Stenotrophomonas maltophilia</name>
    <name type="common">Pseudomonas maltophilia</name>
    <name type="synonym">Xanthomonas maltophilia</name>
    <dbReference type="NCBI Taxonomy" id="40324"/>
    <lineage>
        <taxon>Bacteria</taxon>
        <taxon>Pseudomonadati</taxon>
        <taxon>Pseudomonadota</taxon>
        <taxon>Gammaproteobacteria</taxon>
        <taxon>Lysobacterales</taxon>
        <taxon>Lysobacteraceae</taxon>
        <taxon>Stenotrophomonas</taxon>
        <taxon>Stenotrophomonas maltophilia group</taxon>
    </lineage>
</organism>
<feature type="region of interest" description="Disordered" evidence="5">
    <location>
        <begin position="1"/>
        <end position="21"/>
    </location>
</feature>
<name>A0A7V8FG69_STEMA</name>
<evidence type="ECO:0000313" key="8">
    <source>
        <dbReference type="Proteomes" id="UP000487117"/>
    </source>
</evidence>
<dbReference type="InterPro" id="IPR014284">
    <property type="entry name" value="RNA_pol_sigma-70_dom"/>
</dbReference>
<keyword evidence="2" id="KW-0805">Transcription regulation</keyword>
<keyword evidence="4" id="KW-0804">Transcription</keyword>
<dbReference type="InterPro" id="IPR013325">
    <property type="entry name" value="RNA_pol_sigma_r2"/>
</dbReference>
<dbReference type="InterPro" id="IPR013324">
    <property type="entry name" value="RNA_pol_sigma_r3/r4-like"/>
</dbReference>
<dbReference type="Proteomes" id="UP000487117">
    <property type="component" value="Unassembled WGS sequence"/>
</dbReference>
<keyword evidence="3" id="KW-0731">Sigma factor</keyword>
<dbReference type="PANTHER" id="PTHR43133">
    <property type="entry name" value="RNA POLYMERASE ECF-TYPE SIGMA FACTO"/>
    <property type="match status" value="1"/>
</dbReference>
<dbReference type="SUPFAM" id="SSF88946">
    <property type="entry name" value="Sigma2 domain of RNA polymerase sigma factors"/>
    <property type="match status" value="1"/>
</dbReference>
<evidence type="ECO:0000259" key="6">
    <source>
        <dbReference type="Pfam" id="PF08281"/>
    </source>
</evidence>
<evidence type="ECO:0000256" key="4">
    <source>
        <dbReference type="ARBA" id="ARBA00023163"/>
    </source>
</evidence>
<dbReference type="GO" id="GO:0006352">
    <property type="term" value="P:DNA-templated transcription initiation"/>
    <property type="evidence" value="ECO:0007669"/>
    <property type="project" value="InterPro"/>
</dbReference>
<gene>
    <name evidence="7" type="primary">fecI_5</name>
    <name evidence="7" type="ORF">GAK31_02439</name>
</gene>
<dbReference type="Gene3D" id="1.10.1740.10">
    <property type="match status" value="1"/>
</dbReference>
<evidence type="ECO:0000256" key="3">
    <source>
        <dbReference type="ARBA" id="ARBA00023082"/>
    </source>
</evidence>
<dbReference type="InterPro" id="IPR039425">
    <property type="entry name" value="RNA_pol_sigma-70-like"/>
</dbReference>
<dbReference type="SUPFAM" id="SSF88659">
    <property type="entry name" value="Sigma3 and sigma4 domains of RNA polymerase sigma factors"/>
    <property type="match status" value="1"/>
</dbReference>
<proteinExistence type="inferred from homology"/>
<dbReference type="EMBL" id="WNDS01000003">
    <property type="protein sequence ID" value="KAF1014952.1"/>
    <property type="molecule type" value="Genomic_DNA"/>
</dbReference>
<comment type="caution">
    <text evidence="7">The sequence shown here is derived from an EMBL/GenBank/DDBJ whole genome shotgun (WGS) entry which is preliminary data.</text>
</comment>
<evidence type="ECO:0000256" key="1">
    <source>
        <dbReference type="ARBA" id="ARBA00010641"/>
    </source>
</evidence>
<dbReference type="GO" id="GO:0016987">
    <property type="term" value="F:sigma factor activity"/>
    <property type="evidence" value="ECO:0007669"/>
    <property type="project" value="UniProtKB-KW"/>
</dbReference>
<evidence type="ECO:0000313" key="7">
    <source>
        <dbReference type="EMBL" id="KAF1014952.1"/>
    </source>
</evidence>
<dbReference type="AlphaFoldDB" id="A0A7V8FG69"/>
<dbReference type="Gene3D" id="1.10.10.10">
    <property type="entry name" value="Winged helix-like DNA-binding domain superfamily/Winged helix DNA-binding domain"/>
    <property type="match status" value="1"/>
</dbReference>
<dbReference type="InterPro" id="IPR036388">
    <property type="entry name" value="WH-like_DNA-bd_sf"/>
</dbReference>
<evidence type="ECO:0000256" key="2">
    <source>
        <dbReference type="ARBA" id="ARBA00023015"/>
    </source>
</evidence>
<accession>A0A7V8FG69</accession>
<dbReference type="Pfam" id="PF08281">
    <property type="entry name" value="Sigma70_r4_2"/>
    <property type="match status" value="1"/>
</dbReference>
<feature type="domain" description="RNA polymerase sigma factor 70 region 4 type 2" evidence="6">
    <location>
        <begin position="128"/>
        <end position="179"/>
    </location>
</feature>
<protein>
    <submittedName>
        <fullName evidence="7">Putative RNA polymerase sigma factor FecI</fullName>
    </submittedName>
</protein>
<evidence type="ECO:0000256" key="5">
    <source>
        <dbReference type="SAM" id="MobiDB-lite"/>
    </source>
</evidence>
<dbReference type="NCBIfam" id="TIGR02937">
    <property type="entry name" value="sigma70-ECF"/>
    <property type="match status" value="1"/>
</dbReference>
<sequence>MLRPSLQPAACRMTPPSPPAPPGAPLLATLVRHYEDLVAYVRRRFAAPGMAREVVHDVCVRLLERPAPHDVRQPIALLRRIAHDAAVDRCRADALRRQWVEPTQRLPDAVCPQPRLEQQAEGTKALARLVASIDAMPRRRRQVFILHKIHEVPQAQVAQRMGIGVKAVERHLRLAMASCRQGQQA</sequence>